<evidence type="ECO:0000313" key="1">
    <source>
        <dbReference type="EMBL" id="NBJ95454.1"/>
    </source>
</evidence>
<accession>A0A9X5GUR5</accession>
<sequence length="120" mass="12978">MKNKLVISLLAVNNGLDYAILTGKSPVYPFENNKKISDTPISWKIEVALQGSRLSALTVKVDGAADPLPEISDEEIEASCASLKLLAVRFKECSITVYTINNSMVMSATASGVELVNFKK</sequence>
<name>A0A9X5GUR5_9FIRM</name>
<dbReference type="EMBL" id="QZDT01000095">
    <property type="protein sequence ID" value="NBJ95454.1"/>
    <property type="molecule type" value="Genomic_DNA"/>
</dbReference>
<comment type="caution">
    <text evidence="1">The sequence shown here is derived from an EMBL/GenBank/DDBJ whole genome shotgun (WGS) entry which is preliminary data.</text>
</comment>
<organism evidence="1 2">
    <name type="scientific">Parablautia muri</name>
    <dbReference type="NCBI Taxonomy" id="2320879"/>
    <lineage>
        <taxon>Bacteria</taxon>
        <taxon>Bacillati</taxon>
        <taxon>Bacillota</taxon>
        <taxon>Clostridia</taxon>
        <taxon>Lachnospirales</taxon>
        <taxon>Lachnospiraceae</taxon>
        <taxon>Parablautia</taxon>
    </lineage>
</organism>
<dbReference type="RefSeq" id="WP_160562344.1">
    <property type="nucleotide sequence ID" value="NZ_QZDT01000095.1"/>
</dbReference>
<dbReference type="Proteomes" id="UP001154420">
    <property type="component" value="Unassembled WGS sequence"/>
</dbReference>
<dbReference type="OrthoDB" id="9796569at2"/>
<gene>
    <name evidence="1" type="ORF">D5281_23770</name>
</gene>
<protein>
    <submittedName>
        <fullName evidence="1">Uncharacterized protein</fullName>
    </submittedName>
</protein>
<evidence type="ECO:0000313" key="2">
    <source>
        <dbReference type="Proteomes" id="UP001154420"/>
    </source>
</evidence>
<keyword evidence="2" id="KW-1185">Reference proteome</keyword>
<proteinExistence type="predicted"/>
<dbReference type="AlphaFoldDB" id="A0A9X5GUR5"/>
<reference evidence="1" key="1">
    <citation type="submission" date="2018-09" db="EMBL/GenBank/DDBJ databases">
        <title>Murine metabolic-syndrome-specific gut microbial biobank.</title>
        <authorList>
            <person name="Liu C."/>
        </authorList>
    </citation>
    <scope>NUCLEOTIDE SEQUENCE</scope>
    <source>
        <strain evidence="1">D42-62</strain>
    </source>
</reference>